<keyword evidence="3" id="KW-0719">Serine esterase</keyword>
<dbReference type="InterPro" id="IPR029058">
    <property type="entry name" value="AB_hydrolase_fold"/>
</dbReference>
<keyword evidence="8 12" id="KW-0472">Membrane</keyword>
<dbReference type="Proteomes" id="UP000694381">
    <property type="component" value="Unassembled WGS sequence"/>
</dbReference>
<evidence type="ECO:0000256" key="11">
    <source>
        <dbReference type="PIRSR" id="PIRSR005211-1"/>
    </source>
</evidence>
<dbReference type="SUPFAM" id="SSF53474">
    <property type="entry name" value="alpha/beta-Hydrolases"/>
    <property type="match status" value="1"/>
</dbReference>
<dbReference type="AlphaFoldDB" id="A0A8C6R346"/>
<evidence type="ECO:0000256" key="5">
    <source>
        <dbReference type="ARBA" id="ARBA00022801"/>
    </source>
</evidence>
<dbReference type="Ensembl" id="ENSNGAT00000018092.1">
    <property type="protein sequence ID" value="ENSNGAP00000012531.1"/>
    <property type="gene ID" value="ENSNGAG00000014361.1"/>
</dbReference>
<evidence type="ECO:0000256" key="6">
    <source>
        <dbReference type="ARBA" id="ARBA00022968"/>
    </source>
</evidence>
<comment type="similarity">
    <text evidence="2">Belongs to the AB hydrolase superfamily. AB hydrolase 4 family.</text>
</comment>
<keyword evidence="6" id="KW-0735">Signal-anchor</keyword>
<feature type="active site" description="Charge relay system" evidence="11">
    <location>
        <position position="364"/>
    </location>
</feature>
<evidence type="ECO:0000259" key="13">
    <source>
        <dbReference type="Pfam" id="PF00561"/>
    </source>
</evidence>
<dbReference type="GO" id="GO:0016020">
    <property type="term" value="C:membrane"/>
    <property type="evidence" value="ECO:0007669"/>
    <property type="project" value="UniProtKB-SubCell"/>
</dbReference>
<dbReference type="PIRSF" id="PIRSF005211">
    <property type="entry name" value="Ab_hydro_YheT"/>
    <property type="match status" value="1"/>
</dbReference>
<dbReference type="InterPro" id="IPR012020">
    <property type="entry name" value="ABHD4"/>
</dbReference>
<feature type="domain" description="AB hydrolase-1" evidence="13">
    <location>
        <begin position="129"/>
        <end position="370"/>
    </location>
</feature>
<evidence type="ECO:0000256" key="8">
    <source>
        <dbReference type="ARBA" id="ARBA00023136"/>
    </source>
</evidence>
<keyword evidence="7 12" id="KW-1133">Transmembrane helix</keyword>
<evidence type="ECO:0000256" key="3">
    <source>
        <dbReference type="ARBA" id="ARBA00022487"/>
    </source>
</evidence>
<sequence length="411" mass="45776">AEYPPQEWLSPLSPQNGTWTETFSLLLALGVALYLGYYWACVPQRPHLVAGPQFLAFLEQHCPVTVEIFYPTLWCFEGRLQTIFRVLLQSRPVISYRSEVLQTPDGGQFLLDWAEKPNSSNQPDPTTQPIVLLLPGISGSSQESYILHLVDQALKDGYRAVVFNNRGCRGEELLTHRAYCASNTEDLETVVKHIKHHYSQAPLLAVGISFGGILVLNYLAQTGKAGGLVAGLTMSACWDSFETVDSLETPLNLLLFNRPLTAGLCRLVARNRKTIEKVLDVDFAVKAHTIRQLDERYTSVAFGYKDCAAYYQASSPRTKVVAIQTPVLCLNAADDPFSPFHAFPLQAAQHSPYVALLITARGGHIGFLEGLLPWQHCYMNRVLHQYARAIFQHLAELPDPRPLIPSEDGKS</sequence>
<dbReference type="Gene3D" id="3.40.50.1820">
    <property type="entry name" value="alpha/beta hydrolase"/>
    <property type="match status" value="1"/>
</dbReference>
<feature type="transmembrane region" description="Helical" evidence="12">
    <location>
        <begin position="22"/>
        <end position="40"/>
    </location>
</feature>
<feature type="active site" description="Charge relay system" evidence="11">
    <location>
        <position position="335"/>
    </location>
</feature>
<dbReference type="GO" id="GO:0047372">
    <property type="term" value="F:monoacylglycerol lipase activity"/>
    <property type="evidence" value="ECO:0007669"/>
    <property type="project" value="TreeGrafter"/>
</dbReference>
<keyword evidence="4 12" id="KW-0812">Transmembrane</keyword>
<evidence type="ECO:0000313" key="15">
    <source>
        <dbReference type="Proteomes" id="UP000694381"/>
    </source>
</evidence>
<reference evidence="14" key="2">
    <citation type="submission" date="2025-09" db="UniProtKB">
        <authorList>
            <consortium name="Ensembl"/>
        </authorList>
    </citation>
    <scope>IDENTIFICATION</scope>
</reference>
<evidence type="ECO:0000256" key="4">
    <source>
        <dbReference type="ARBA" id="ARBA00022692"/>
    </source>
</evidence>
<dbReference type="GO" id="GO:0008126">
    <property type="term" value="F:acetylesterase activity"/>
    <property type="evidence" value="ECO:0007669"/>
    <property type="project" value="TreeGrafter"/>
</dbReference>
<dbReference type="Pfam" id="PF00561">
    <property type="entry name" value="Abhydrolase_1"/>
    <property type="match status" value="1"/>
</dbReference>
<dbReference type="FunFam" id="3.40.50.1820:FF:000167">
    <property type="entry name" value="Abhydrolase domain containing 1"/>
    <property type="match status" value="1"/>
</dbReference>
<gene>
    <name evidence="14" type="primary">Abhd1</name>
</gene>
<evidence type="ECO:0000313" key="14">
    <source>
        <dbReference type="Ensembl" id="ENSNGAP00000012531.1"/>
    </source>
</evidence>
<accession>A0A8C6R346</accession>
<dbReference type="GO" id="GO:0051792">
    <property type="term" value="P:medium-chain fatty acid biosynthetic process"/>
    <property type="evidence" value="ECO:0007669"/>
    <property type="project" value="TreeGrafter"/>
</dbReference>
<evidence type="ECO:0000256" key="7">
    <source>
        <dbReference type="ARBA" id="ARBA00022989"/>
    </source>
</evidence>
<name>A0A8C6R346_NANGA</name>
<reference evidence="14" key="1">
    <citation type="submission" date="2025-08" db="UniProtKB">
        <authorList>
            <consortium name="Ensembl"/>
        </authorList>
    </citation>
    <scope>IDENTIFICATION</scope>
</reference>
<dbReference type="PANTHER" id="PTHR10794">
    <property type="entry name" value="ABHYDROLASE DOMAIN-CONTAINING PROTEIN"/>
    <property type="match status" value="1"/>
</dbReference>
<feature type="active site" description="Charge relay system" evidence="11">
    <location>
        <position position="209"/>
    </location>
</feature>
<evidence type="ECO:0000256" key="2">
    <source>
        <dbReference type="ARBA" id="ARBA00010884"/>
    </source>
</evidence>
<dbReference type="InterPro" id="IPR000073">
    <property type="entry name" value="AB_hydrolase_1"/>
</dbReference>
<keyword evidence="15" id="KW-1185">Reference proteome</keyword>
<dbReference type="InterPro" id="IPR050960">
    <property type="entry name" value="AB_hydrolase_4_sf"/>
</dbReference>
<evidence type="ECO:0000256" key="12">
    <source>
        <dbReference type="SAM" id="Phobius"/>
    </source>
</evidence>
<dbReference type="GO" id="GO:0051793">
    <property type="term" value="P:medium-chain fatty acid catabolic process"/>
    <property type="evidence" value="ECO:0007669"/>
    <property type="project" value="TreeGrafter"/>
</dbReference>
<evidence type="ECO:0000256" key="9">
    <source>
        <dbReference type="ARBA" id="ARBA00067743"/>
    </source>
</evidence>
<dbReference type="PANTHER" id="PTHR10794:SF60">
    <property type="entry name" value="PROTEIN ABHD1"/>
    <property type="match status" value="1"/>
</dbReference>
<evidence type="ECO:0000256" key="10">
    <source>
        <dbReference type="ARBA" id="ARBA00076450"/>
    </source>
</evidence>
<proteinExistence type="inferred from homology"/>
<comment type="subcellular location">
    <subcellularLocation>
        <location evidence="1">Membrane</location>
        <topology evidence="1">Single-pass type II membrane protein</topology>
    </subcellularLocation>
</comment>
<organism evidence="14 15">
    <name type="scientific">Nannospalax galili</name>
    <name type="common">Northern Israeli blind subterranean mole rat</name>
    <name type="synonym">Spalax galili</name>
    <dbReference type="NCBI Taxonomy" id="1026970"/>
    <lineage>
        <taxon>Eukaryota</taxon>
        <taxon>Metazoa</taxon>
        <taxon>Chordata</taxon>
        <taxon>Craniata</taxon>
        <taxon>Vertebrata</taxon>
        <taxon>Euteleostomi</taxon>
        <taxon>Mammalia</taxon>
        <taxon>Eutheria</taxon>
        <taxon>Euarchontoglires</taxon>
        <taxon>Glires</taxon>
        <taxon>Rodentia</taxon>
        <taxon>Myomorpha</taxon>
        <taxon>Muroidea</taxon>
        <taxon>Spalacidae</taxon>
        <taxon>Spalacinae</taxon>
        <taxon>Nannospalax</taxon>
    </lineage>
</organism>
<protein>
    <recommendedName>
        <fullName evidence="9">Protein ABHD1</fullName>
    </recommendedName>
    <alternativeName>
        <fullName evidence="10">Alpha/beta hydrolase domain-containing protein 1</fullName>
    </alternativeName>
</protein>
<keyword evidence="5" id="KW-0378">Hydrolase</keyword>
<dbReference type="GeneTree" id="ENSGT00950000182902"/>
<feature type="transmembrane region" description="Helical" evidence="12">
    <location>
        <begin position="201"/>
        <end position="220"/>
    </location>
</feature>
<evidence type="ECO:0000256" key="1">
    <source>
        <dbReference type="ARBA" id="ARBA00004606"/>
    </source>
</evidence>